<keyword evidence="3" id="KW-1185">Reference proteome</keyword>
<evidence type="ECO:0000313" key="2">
    <source>
        <dbReference type="EMBL" id="KAG2583322.1"/>
    </source>
</evidence>
<accession>A0A8T0RBP7</accession>
<dbReference type="EMBL" id="CM029047">
    <property type="protein sequence ID" value="KAG2583322.1"/>
    <property type="molecule type" value="Genomic_DNA"/>
</dbReference>
<gene>
    <name evidence="2" type="ORF">PVAP13_6KG245042</name>
</gene>
<organism evidence="2 3">
    <name type="scientific">Panicum virgatum</name>
    <name type="common">Blackwell switchgrass</name>
    <dbReference type="NCBI Taxonomy" id="38727"/>
    <lineage>
        <taxon>Eukaryota</taxon>
        <taxon>Viridiplantae</taxon>
        <taxon>Streptophyta</taxon>
        <taxon>Embryophyta</taxon>
        <taxon>Tracheophyta</taxon>
        <taxon>Spermatophyta</taxon>
        <taxon>Magnoliopsida</taxon>
        <taxon>Liliopsida</taxon>
        <taxon>Poales</taxon>
        <taxon>Poaceae</taxon>
        <taxon>PACMAD clade</taxon>
        <taxon>Panicoideae</taxon>
        <taxon>Panicodae</taxon>
        <taxon>Paniceae</taxon>
        <taxon>Panicinae</taxon>
        <taxon>Panicum</taxon>
        <taxon>Panicum sect. Hiantes</taxon>
    </lineage>
</organism>
<sequence>MDMPFTRFLPDSCYAEASELFEANASLPLKQRIELLIKFLEEKEKELKAGTCTEVLGDMNHEKDSGICKGVGVGGWRPRAWLPTAARARRRPDGRRRAEERVREEGTVEQED</sequence>
<evidence type="ECO:0000313" key="3">
    <source>
        <dbReference type="Proteomes" id="UP000823388"/>
    </source>
</evidence>
<dbReference type="Proteomes" id="UP000823388">
    <property type="component" value="Chromosome 6K"/>
</dbReference>
<protein>
    <submittedName>
        <fullName evidence="2">Uncharacterized protein</fullName>
    </submittedName>
</protein>
<feature type="compositionally biased region" description="Basic and acidic residues" evidence="1">
    <location>
        <begin position="95"/>
        <end position="106"/>
    </location>
</feature>
<feature type="region of interest" description="Disordered" evidence="1">
    <location>
        <begin position="87"/>
        <end position="112"/>
    </location>
</feature>
<proteinExistence type="predicted"/>
<evidence type="ECO:0000256" key="1">
    <source>
        <dbReference type="SAM" id="MobiDB-lite"/>
    </source>
</evidence>
<name>A0A8T0RBP7_PANVG</name>
<reference evidence="2" key="1">
    <citation type="submission" date="2020-05" db="EMBL/GenBank/DDBJ databases">
        <title>WGS assembly of Panicum virgatum.</title>
        <authorList>
            <person name="Lovell J.T."/>
            <person name="Jenkins J."/>
            <person name="Shu S."/>
            <person name="Juenger T.E."/>
            <person name="Schmutz J."/>
        </authorList>
    </citation>
    <scope>NUCLEOTIDE SEQUENCE</scope>
    <source>
        <strain evidence="2">AP13</strain>
    </source>
</reference>
<comment type="caution">
    <text evidence="2">The sequence shown here is derived from an EMBL/GenBank/DDBJ whole genome shotgun (WGS) entry which is preliminary data.</text>
</comment>
<dbReference type="AlphaFoldDB" id="A0A8T0RBP7"/>